<accession>A0A0L9TCN3</accession>
<feature type="compositionally biased region" description="Basic and acidic residues" evidence="5">
    <location>
        <begin position="1"/>
        <end position="17"/>
    </location>
</feature>
<dbReference type="GO" id="GO:0008270">
    <property type="term" value="F:zinc ion binding"/>
    <property type="evidence" value="ECO:0007669"/>
    <property type="project" value="UniProtKB-UniRule"/>
</dbReference>
<feature type="compositionally biased region" description="Polar residues" evidence="5">
    <location>
        <begin position="249"/>
        <end position="266"/>
    </location>
</feature>
<evidence type="ECO:0000259" key="7">
    <source>
        <dbReference type="PROSITE" id="PS51083"/>
    </source>
</evidence>
<gene>
    <name evidence="8" type="ORF">LR48_Vigan503s001100</name>
</gene>
<evidence type="ECO:0000256" key="1">
    <source>
        <dbReference type="ARBA" id="ARBA00022723"/>
    </source>
</evidence>
<evidence type="ECO:0000256" key="4">
    <source>
        <dbReference type="PROSITE-ProRule" id="PRU00453"/>
    </source>
</evidence>
<dbReference type="Proteomes" id="UP000053144">
    <property type="component" value="Unassembled WGS sequence"/>
</dbReference>
<dbReference type="InterPro" id="IPR001005">
    <property type="entry name" value="SANT/Myb"/>
</dbReference>
<evidence type="ECO:0000313" key="8">
    <source>
        <dbReference type="EMBL" id="KOM28136.1"/>
    </source>
</evidence>
<dbReference type="GO" id="GO:0005634">
    <property type="term" value="C:nucleus"/>
    <property type="evidence" value="ECO:0007669"/>
    <property type="project" value="UniProtKB-ARBA"/>
</dbReference>
<keyword evidence="2 4" id="KW-0863">Zinc-finger</keyword>
<name>A0A0L9TCN3_PHAAN</name>
<dbReference type="PROSITE" id="PS51083">
    <property type="entry name" value="ZF_HIT"/>
    <property type="match status" value="1"/>
</dbReference>
<feature type="region of interest" description="Disordered" evidence="5">
    <location>
        <begin position="219"/>
        <end position="266"/>
    </location>
</feature>
<proteinExistence type="predicted"/>
<evidence type="ECO:0000313" key="9">
    <source>
        <dbReference type="Proteomes" id="UP000053144"/>
    </source>
</evidence>
<feature type="region of interest" description="Disordered" evidence="5">
    <location>
        <begin position="56"/>
        <end position="101"/>
    </location>
</feature>
<dbReference type="Gramene" id="KOM28136">
    <property type="protein sequence ID" value="KOM28136"/>
    <property type="gene ID" value="LR48_Vigan503s001100"/>
</dbReference>
<dbReference type="STRING" id="3914.A0A0L9TCN3"/>
<organism evidence="8 9">
    <name type="scientific">Phaseolus angularis</name>
    <name type="common">Azuki bean</name>
    <name type="synonym">Vigna angularis</name>
    <dbReference type="NCBI Taxonomy" id="3914"/>
    <lineage>
        <taxon>Eukaryota</taxon>
        <taxon>Viridiplantae</taxon>
        <taxon>Streptophyta</taxon>
        <taxon>Embryophyta</taxon>
        <taxon>Tracheophyta</taxon>
        <taxon>Spermatophyta</taxon>
        <taxon>Magnoliopsida</taxon>
        <taxon>eudicotyledons</taxon>
        <taxon>Gunneridae</taxon>
        <taxon>Pentapetalae</taxon>
        <taxon>rosids</taxon>
        <taxon>fabids</taxon>
        <taxon>Fabales</taxon>
        <taxon>Fabaceae</taxon>
        <taxon>Papilionoideae</taxon>
        <taxon>50 kb inversion clade</taxon>
        <taxon>NPAAA clade</taxon>
        <taxon>indigoferoid/millettioid clade</taxon>
        <taxon>Phaseoleae</taxon>
        <taxon>Vigna</taxon>
    </lineage>
</organism>
<feature type="domain" description="Myb-like" evidence="6">
    <location>
        <begin position="125"/>
        <end position="181"/>
    </location>
</feature>
<evidence type="ECO:0000259" key="6">
    <source>
        <dbReference type="PROSITE" id="PS50090"/>
    </source>
</evidence>
<evidence type="ECO:0000256" key="5">
    <source>
        <dbReference type="SAM" id="MobiDB-lite"/>
    </source>
</evidence>
<dbReference type="InterPro" id="IPR039723">
    <property type="entry name" value="Vps71/ZNHIT1"/>
</dbReference>
<protein>
    <recommendedName>
        <fullName evidence="10">HIT-type domain-containing protein</fullName>
    </recommendedName>
</protein>
<dbReference type="AlphaFoldDB" id="A0A0L9TCN3"/>
<dbReference type="InterPro" id="IPR007529">
    <property type="entry name" value="Znf_HIT"/>
</dbReference>
<dbReference type="PROSITE" id="PS50090">
    <property type="entry name" value="MYB_LIKE"/>
    <property type="match status" value="1"/>
</dbReference>
<dbReference type="Pfam" id="PF04438">
    <property type="entry name" value="zf-HIT"/>
    <property type="match status" value="1"/>
</dbReference>
<dbReference type="EMBL" id="KQ258416">
    <property type="protein sequence ID" value="KOM28136.1"/>
    <property type="molecule type" value="Genomic_DNA"/>
</dbReference>
<dbReference type="GO" id="GO:0006338">
    <property type="term" value="P:chromatin remodeling"/>
    <property type="evidence" value="ECO:0007669"/>
    <property type="project" value="InterPro"/>
</dbReference>
<feature type="region of interest" description="Disordered" evidence="5">
    <location>
        <begin position="1"/>
        <end position="25"/>
    </location>
</feature>
<feature type="domain" description="HIT-type" evidence="7">
    <location>
        <begin position="345"/>
        <end position="377"/>
    </location>
</feature>
<keyword evidence="1" id="KW-0479">Metal-binding</keyword>
<evidence type="ECO:0000256" key="2">
    <source>
        <dbReference type="ARBA" id="ARBA00022771"/>
    </source>
</evidence>
<dbReference type="SUPFAM" id="SSF144232">
    <property type="entry name" value="HIT/MYND zinc finger-like"/>
    <property type="match status" value="1"/>
</dbReference>
<sequence length="382" mass="43655">MEGRDNTLERRTIEQKMSKAKPKMSMAEWRRNMQEMRQETRVLLRVLGGRVWNQEKGLEGSPGSVDENQHSVNENRRRGRESSEEELDEDRGDAQPNGIYDDDVINASGSVGVFRCTRFQEAPDWSIIESLILVNEIAAVEADCFVALSSYQQWNIIAQNCVALDVQRNLTQCRRKWHALLSDYDCFKGTTNAGGKLPSNFDYELFEAVERVVRAREERGMANPESNPKQGTMRVTPPWKLGPKGKGNEVSSNTAFKSPNLNKGTRTTMKKSMRKNHFFHYIQKKQSKGTKRKTRQAKALEARRAPRTFLELLHEANLESLPPNVPSYWKATVGPPSTTSRRHFCTVCGFSANYTCVRCGMRFCSYRCQNVHNDTRCLKFVA</sequence>
<dbReference type="CDD" id="cd21437">
    <property type="entry name" value="zf-HIT_ZNHIT1_like"/>
    <property type="match status" value="1"/>
</dbReference>
<feature type="compositionally biased region" description="Basic and acidic residues" evidence="5">
    <location>
        <begin position="67"/>
        <end position="82"/>
    </location>
</feature>
<dbReference type="Gene3D" id="1.10.10.60">
    <property type="entry name" value="Homeodomain-like"/>
    <property type="match status" value="1"/>
</dbReference>
<reference evidence="9" key="1">
    <citation type="journal article" date="2015" name="Proc. Natl. Acad. Sci. U.S.A.">
        <title>Genome sequencing of adzuki bean (Vigna angularis) provides insight into high starch and low fat accumulation and domestication.</title>
        <authorList>
            <person name="Yang K."/>
            <person name="Tian Z."/>
            <person name="Chen C."/>
            <person name="Luo L."/>
            <person name="Zhao B."/>
            <person name="Wang Z."/>
            <person name="Yu L."/>
            <person name="Li Y."/>
            <person name="Sun Y."/>
            <person name="Li W."/>
            <person name="Chen Y."/>
            <person name="Li Y."/>
            <person name="Zhang Y."/>
            <person name="Ai D."/>
            <person name="Zhao J."/>
            <person name="Shang C."/>
            <person name="Ma Y."/>
            <person name="Wu B."/>
            <person name="Wang M."/>
            <person name="Gao L."/>
            <person name="Sun D."/>
            <person name="Zhang P."/>
            <person name="Guo F."/>
            <person name="Wang W."/>
            <person name="Li Y."/>
            <person name="Wang J."/>
            <person name="Varshney R.K."/>
            <person name="Wang J."/>
            <person name="Ling H.Q."/>
            <person name="Wan P."/>
        </authorList>
    </citation>
    <scope>NUCLEOTIDE SEQUENCE</scope>
    <source>
        <strain evidence="9">cv. Jingnong 6</strain>
    </source>
</reference>
<dbReference type="PANTHER" id="PTHR13093">
    <property type="entry name" value="ZINC FINGER HIT DOMAIN CONTAINING PROTEIN 1"/>
    <property type="match status" value="1"/>
</dbReference>
<evidence type="ECO:0000256" key="3">
    <source>
        <dbReference type="ARBA" id="ARBA00022833"/>
    </source>
</evidence>
<keyword evidence="3" id="KW-0862">Zinc</keyword>
<evidence type="ECO:0008006" key="10">
    <source>
        <dbReference type="Google" id="ProtNLM"/>
    </source>
</evidence>